<sequence length="225" mass="27251">MIKLKKQKINNLLNYQPFLKNNYLKKKKFKLKNILFENQILYNNLNLESYVIEFNNYENIYLPFTLIKIDEISTIDMKYENVILFNYNLTYNILYQFNKIMFQNILGKKNSAIKGRLLGGNWNNKKIFISILGFIFSMKPINLNNALNYKKKFYFNKYNKKGFYKKKINSTRLINCYKLKYLNFQVNNINNLNIFRKSKKEFSRLSYIQTIIQNQKIHNNSLKKN</sequence>
<keyword evidence="1" id="KW-0496">Mitochondrion</keyword>
<accession>A0A7U3T118</accession>
<evidence type="ECO:0000313" key="1">
    <source>
        <dbReference type="EMBL" id="QPN53860.1"/>
    </source>
</evidence>
<geneLocation type="mitochondrion" evidence="1"/>
<proteinExistence type="predicted"/>
<dbReference type="EMBL" id="MN883602">
    <property type="protein sequence ID" value="QPN53860.1"/>
    <property type="molecule type" value="Genomic_DNA"/>
</dbReference>
<protein>
    <submittedName>
        <fullName evidence="1">Ymf99</fullName>
    </submittedName>
</protein>
<dbReference type="RefSeq" id="YP_010117888.1">
    <property type="nucleotide sequence ID" value="NC_056120.1"/>
</dbReference>
<name>A0A7U3T118_9STRA</name>
<reference evidence="1" key="1">
    <citation type="journal article" date="2020" name="PLoS ONE">
        <title>A LAMP at the end of the tunnel: A rapid, field deployable assay for the kauri dieback pathogen, Phytophthora agathidicida.</title>
        <authorList>
            <person name="Winkworth R.C."/>
            <person name="Nelson B.C.W."/>
            <person name="Bellgard S.E."/>
            <person name="Probst C.M."/>
            <person name="McLenachan P.A."/>
            <person name="Lockhart P.J."/>
        </authorList>
    </citation>
    <scope>NUCLEOTIDE SEQUENCE</scope>
</reference>
<gene>
    <name evidence="1" type="primary">ymf99</name>
</gene>
<dbReference type="GeneID" id="65318032"/>
<organism evidence="1">
    <name type="scientific">Phytophthora castaneae</name>
    <dbReference type="NCBI Taxonomy" id="1642465"/>
    <lineage>
        <taxon>Eukaryota</taxon>
        <taxon>Sar</taxon>
        <taxon>Stramenopiles</taxon>
        <taxon>Oomycota</taxon>
        <taxon>Peronosporomycetes</taxon>
        <taxon>Peronosporales</taxon>
        <taxon>Peronosporaceae</taxon>
        <taxon>Phytophthora</taxon>
    </lineage>
</organism>
<dbReference type="AlphaFoldDB" id="A0A7U3T118"/>